<dbReference type="PANTHER" id="PTHR10150:SF0">
    <property type="entry name" value="DNA REPAIR ENDONUCLEASE XPF"/>
    <property type="match status" value="1"/>
</dbReference>
<dbReference type="AlphaFoldDB" id="A0A2N5UAM5"/>
<dbReference type="STRING" id="200324.A0A2N5UAM5"/>
<keyword evidence="8" id="KW-0234">DNA repair</keyword>
<sequence>MGTSKENSDGLLGFQRAILKELHEKDGLLLLARGLGLRSIISSFLKAHCAKAVSTRPPLVFVINATTDDEAGINDKLGMRMACIHHEISGSERERIFKQGGVLSITSRILIVDMLNSKIELANITGIVVLHAEEVSPSSIEAFILRVFRKSNTKGFIKAFSEEPEHFTYGFSPLQTVLSQLKIRNVFLWPRFRVEIKEEFEAMKPQVIELHQPMSPAMTEIQTAIIESMDATLAEVRRGNTNLEVDDLTIDNALHRSFDQIIRNQLNPIWHRVSYKTKQLVSDLKTLRQLLSYLLAFDCITFYRFLETILVANSPKESASGLTQNESPWLFTSAADTIFSVSKNRVYLKKESQGIGSTMVPNLPGGPTAEEEEAMREIEEIPSNAVERGAGHDTSASSHSVDTWDWLPKGIEPVLENQPKWKLIKDVLQEIEENLYQTAESETGSSSTESNTILIMCSSTSTCSVLKEYLATQHVPSDSKYGTRPMMKRRLRDYFFWKGTVGKMSRNQQQQPPGSTSKSTADDHASLSAALKRKTEYQRKATYLNKRRRVRGASNAAASGNSRDNPVDLSKPSDPVTVEKEAIEVADLFDSMTSSTTLQNDAVTTEGAADSLLTDEFDGSDFVAYFDMLSMDDLVVIQVYLGDEDDTVLDQLRPRHVIMYEPDVAFVRRVECYRLKHPELNVKPYFLMYSESVEEQRYLSSIRREKESFEKLIRENSTMVIPLEVEARPGDLSQEVLVHAISSRQAGGKSLKVGMPKVVVDVREFRSSLPSLLHAKNFTIEPTTLLVGDYILSPEMCVERKSIADLIQSFNSGRLYQQCEMMSAHYKTPILLIEFDEKKSFTLETYKETRGNKTSTIAAASSDSDLQAKLVLLTLTFKKLRLIWSSSPSATAEIFRDLKLTHPEPDAERASLVGMDEISMGEKGRQDLISIANNHGNQSFGILSSAHDLLKALPGMDELKARKLIYGVVNSTNPTTTTSSSSTNNNSAPVSTVPSASTSFQVNNFKDLCHLSQRDLKNLFGPESGSRLFRFIHDEVDRL</sequence>
<evidence type="ECO:0000313" key="14">
    <source>
        <dbReference type="Proteomes" id="UP000235388"/>
    </source>
</evidence>
<keyword evidence="3" id="KW-0540">Nuclease</keyword>
<dbReference type="GO" id="GO:0003697">
    <property type="term" value="F:single-stranded DNA binding"/>
    <property type="evidence" value="ECO:0007669"/>
    <property type="project" value="InterPro"/>
</dbReference>
<comment type="similarity">
    <text evidence="2">Belongs to the XPF family.</text>
</comment>
<dbReference type="NCBIfam" id="TIGR00596">
    <property type="entry name" value="rad1"/>
    <property type="match status" value="1"/>
</dbReference>
<evidence type="ECO:0000256" key="7">
    <source>
        <dbReference type="ARBA" id="ARBA00023125"/>
    </source>
</evidence>
<dbReference type="GO" id="GO:1901255">
    <property type="term" value="P:nucleotide-excision repair involved in interstrand cross-link repair"/>
    <property type="evidence" value="ECO:0007669"/>
    <property type="project" value="TreeGrafter"/>
</dbReference>
<evidence type="ECO:0000256" key="9">
    <source>
        <dbReference type="ARBA" id="ARBA00023242"/>
    </source>
</evidence>
<evidence type="ECO:0000256" key="2">
    <source>
        <dbReference type="ARBA" id="ARBA00010015"/>
    </source>
</evidence>
<feature type="region of interest" description="Disordered" evidence="10">
    <location>
        <begin position="542"/>
        <end position="575"/>
    </location>
</feature>
<feature type="domain" description="ERCC4" evidence="11">
    <location>
        <begin position="757"/>
        <end position="837"/>
    </location>
</feature>
<proteinExistence type="inferred from homology"/>
<keyword evidence="4" id="KW-0255">Endonuclease</keyword>
<accession>A0A2N5UAM5</accession>
<dbReference type="Proteomes" id="UP000235388">
    <property type="component" value="Unassembled WGS sequence"/>
</dbReference>
<dbReference type="OrthoDB" id="361020at2759"/>
<evidence type="ECO:0000256" key="4">
    <source>
        <dbReference type="ARBA" id="ARBA00022759"/>
    </source>
</evidence>
<dbReference type="InterPro" id="IPR047520">
    <property type="entry name" value="XPF_nuclease"/>
</dbReference>
<evidence type="ECO:0000256" key="3">
    <source>
        <dbReference type="ARBA" id="ARBA00022722"/>
    </source>
</evidence>
<protein>
    <recommendedName>
        <fullName evidence="11">ERCC4 domain-containing protein</fullName>
    </recommendedName>
</protein>
<dbReference type="EMBL" id="PGCJ01001079">
    <property type="protein sequence ID" value="PLW10008.1"/>
    <property type="molecule type" value="Genomic_DNA"/>
</dbReference>
<evidence type="ECO:0000313" key="13">
    <source>
        <dbReference type="EMBL" id="PLW34790.1"/>
    </source>
</evidence>
<feature type="region of interest" description="Disordered" evidence="10">
    <location>
        <begin position="504"/>
        <end position="526"/>
    </location>
</feature>
<organism evidence="13 15">
    <name type="scientific">Puccinia coronata f. sp. avenae</name>
    <dbReference type="NCBI Taxonomy" id="200324"/>
    <lineage>
        <taxon>Eukaryota</taxon>
        <taxon>Fungi</taxon>
        <taxon>Dikarya</taxon>
        <taxon>Basidiomycota</taxon>
        <taxon>Pucciniomycotina</taxon>
        <taxon>Pucciniomycetes</taxon>
        <taxon>Pucciniales</taxon>
        <taxon>Pucciniaceae</taxon>
        <taxon>Puccinia</taxon>
    </lineage>
</organism>
<dbReference type="Pfam" id="PF02732">
    <property type="entry name" value="ERCC4"/>
    <property type="match status" value="1"/>
</dbReference>
<dbReference type="SMART" id="SM00891">
    <property type="entry name" value="ERCC4"/>
    <property type="match status" value="1"/>
</dbReference>
<dbReference type="GO" id="GO:0000712">
    <property type="term" value="P:resolution of meiotic recombination intermediates"/>
    <property type="evidence" value="ECO:0007669"/>
    <property type="project" value="TreeGrafter"/>
</dbReference>
<keyword evidence="5" id="KW-0227">DNA damage</keyword>
<evidence type="ECO:0000256" key="10">
    <source>
        <dbReference type="SAM" id="MobiDB-lite"/>
    </source>
</evidence>
<evidence type="ECO:0000313" key="15">
    <source>
        <dbReference type="Proteomes" id="UP000235392"/>
    </source>
</evidence>
<evidence type="ECO:0000256" key="5">
    <source>
        <dbReference type="ARBA" id="ARBA00022763"/>
    </source>
</evidence>
<feature type="region of interest" description="Disordered" evidence="10">
    <location>
        <begin position="973"/>
        <end position="995"/>
    </location>
</feature>
<comment type="caution">
    <text evidence="13">The sequence shown here is derived from an EMBL/GenBank/DDBJ whole genome shotgun (WGS) entry which is preliminary data.</text>
</comment>
<dbReference type="SUPFAM" id="SSF52980">
    <property type="entry name" value="Restriction endonuclease-like"/>
    <property type="match status" value="1"/>
</dbReference>
<dbReference type="Proteomes" id="UP000235392">
    <property type="component" value="Unassembled WGS sequence"/>
</dbReference>
<dbReference type="FunFam" id="3.40.50.10130:FF:000002">
    <property type="entry name" value="DNA repair endonuclease XPF"/>
    <property type="match status" value="1"/>
</dbReference>
<feature type="compositionally biased region" description="Low complexity" evidence="10">
    <location>
        <begin position="973"/>
        <end position="993"/>
    </location>
</feature>
<keyword evidence="9" id="KW-0539">Nucleus</keyword>
<comment type="subcellular location">
    <subcellularLocation>
        <location evidence="1">Nucleus</location>
    </subcellularLocation>
</comment>
<evidence type="ECO:0000313" key="12">
    <source>
        <dbReference type="EMBL" id="PLW10008.1"/>
    </source>
</evidence>
<name>A0A2N5UAM5_9BASI</name>
<dbReference type="InterPro" id="IPR006166">
    <property type="entry name" value="ERCC4_domain"/>
</dbReference>
<evidence type="ECO:0000256" key="8">
    <source>
        <dbReference type="ARBA" id="ARBA00023204"/>
    </source>
</evidence>
<dbReference type="Gene3D" id="1.10.150.20">
    <property type="entry name" value="5' to 3' exonuclease, C-terminal subdomain"/>
    <property type="match status" value="1"/>
</dbReference>
<dbReference type="InterPro" id="IPR006167">
    <property type="entry name" value="XPF"/>
</dbReference>
<dbReference type="Gene3D" id="3.40.50.10130">
    <property type="match status" value="1"/>
</dbReference>
<feature type="compositionally biased region" description="Low complexity" evidence="10">
    <location>
        <begin position="552"/>
        <end position="563"/>
    </location>
</feature>
<dbReference type="GO" id="GO:0000110">
    <property type="term" value="C:nucleotide-excision repair factor 1 complex"/>
    <property type="evidence" value="ECO:0007669"/>
    <property type="project" value="TreeGrafter"/>
</dbReference>
<feature type="compositionally biased region" description="Polar residues" evidence="10">
    <location>
        <begin position="505"/>
        <end position="519"/>
    </location>
</feature>
<dbReference type="GO" id="GO:0000014">
    <property type="term" value="F:single-stranded DNA endodeoxyribonuclease activity"/>
    <property type="evidence" value="ECO:0007669"/>
    <property type="project" value="TreeGrafter"/>
</dbReference>
<evidence type="ECO:0000259" key="11">
    <source>
        <dbReference type="SMART" id="SM00891"/>
    </source>
</evidence>
<dbReference type="PANTHER" id="PTHR10150">
    <property type="entry name" value="DNA REPAIR ENDONUCLEASE XPF"/>
    <property type="match status" value="1"/>
</dbReference>
<dbReference type="InterPro" id="IPR011335">
    <property type="entry name" value="Restrct_endonuc-II-like"/>
</dbReference>
<keyword evidence="6" id="KW-0378">Hydrolase</keyword>
<dbReference type="GO" id="GO:0000724">
    <property type="term" value="P:double-strand break repair via homologous recombination"/>
    <property type="evidence" value="ECO:0007669"/>
    <property type="project" value="TreeGrafter"/>
</dbReference>
<gene>
    <name evidence="12" type="ORF">PCANC_19781</name>
    <name evidence="13" type="ORF">PCASD_12651</name>
</gene>
<keyword evidence="7" id="KW-0238">DNA-binding</keyword>
<keyword evidence="14" id="KW-1185">Reference proteome</keyword>
<evidence type="ECO:0000256" key="6">
    <source>
        <dbReference type="ARBA" id="ARBA00022801"/>
    </source>
</evidence>
<dbReference type="CDD" id="cd20078">
    <property type="entry name" value="XPF_nuclease_XPF_euk"/>
    <property type="match status" value="1"/>
</dbReference>
<dbReference type="EMBL" id="PGCI01000190">
    <property type="protein sequence ID" value="PLW34790.1"/>
    <property type="molecule type" value="Genomic_DNA"/>
</dbReference>
<reference evidence="14 15" key="1">
    <citation type="submission" date="2017-11" db="EMBL/GenBank/DDBJ databases">
        <title>De novo assembly and phasing of dikaryotic genomes from two isolates of Puccinia coronata f. sp. avenae, the causal agent of oat crown rust.</title>
        <authorList>
            <person name="Miller M.E."/>
            <person name="Zhang Y."/>
            <person name="Omidvar V."/>
            <person name="Sperschneider J."/>
            <person name="Schwessinger B."/>
            <person name="Raley C."/>
            <person name="Palmer J.M."/>
            <person name="Garnica D."/>
            <person name="Upadhyaya N."/>
            <person name="Rathjen J."/>
            <person name="Taylor J.M."/>
            <person name="Park R.F."/>
            <person name="Dodds P.N."/>
            <person name="Hirsch C.D."/>
            <person name="Kianian S.F."/>
            <person name="Figueroa M."/>
        </authorList>
    </citation>
    <scope>NUCLEOTIDE SEQUENCE [LARGE SCALE GENOMIC DNA]</scope>
    <source>
        <strain evidence="12">12NC29</strain>
        <strain evidence="13">12SD80</strain>
    </source>
</reference>
<dbReference type="GO" id="GO:0003684">
    <property type="term" value="F:damaged DNA binding"/>
    <property type="evidence" value="ECO:0007669"/>
    <property type="project" value="TreeGrafter"/>
</dbReference>
<evidence type="ECO:0000256" key="1">
    <source>
        <dbReference type="ARBA" id="ARBA00004123"/>
    </source>
</evidence>